<evidence type="ECO:0000313" key="1">
    <source>
        <dbReference type="EMBL" id="GAA1731112.1"/>
    </source>
</evidence>
<name>A0ABP4VQN4_9MICO</name>
<organism evidence="1 2">
    <name type="scientific">Isoptericola hypogeus</name>
    <dbReference type="NCBI Taxonomy" id="300179"/>
    <lineage>
        <taxon>Bacteria</taxon>
        <taxon>Bacillati</taxon>
        <taxon>Actinomycetota</taxon>
        <taxon>Actinomycetes</taxon>
        <taxon>Micrococcales</taxon>
        <taxon>Promicromonosporaceae</taxon>
        <taxon>Isoptericola</taxon>
    </lineage>
</organism>
<dbReference type="Gene3D" id="3.40.50.300">
    <property type="entry name" value="P-loop containing nucleotide triphosphate hydrolases"/>
    <property type="match status" value="1"/>
</dbReference>
<dbReference type="SUPFAM" id="SSF52540">
    <property type="entry name" value="P-loop containing nucleoside triphosphate hydrolases"/>
    <property type="match status" value="1"/>
</dbReference>
<dbReference type="EMBL" id="BAAAPM010000005">
    <property type="protein sequence ID" value="GAA1731112.1"/>
    <property type="molecule type" value="Genomic_DNA"/>
</dbReference>
<dbReference type="InterPro" id="IPR027417">
    <property type="entry name" value="P-loop_NTPase"/>
</dbReference>
<sequence>MANVFIHVGPHKTGSTYIQKQLRENAAVLAEHGVSYPDLKSPVYGHGALARRLRGWGPPVTAEEMEALTDQPTLVLSSENFVLLSEEQLRHLRATLAGHDITVVFTLRSLTKTLPSHWQETVKHGNPQTYLEYLARIHGWLEGSYEQVIPSTQLAKLAAVFGRDDLRLISYENSEDLFETFGRVVLGTTSPVFAGDGARVNPSYSAERVELVRQLNRRFHSAHKGRTPGRHLRMAYTESSGAFEASAQFQAFAAAFGEVAMTIRLADSDPFIQAEASRVDAAYGDLVVNPVKSTGADAASVTEQRSETRCALASWQLSPEVDESLDALYHRLEPTALELLGGR</sequence>
<accession>A0ABP4VQN4</accession>
<evidence type="ECO:0008006" key="3">
    <source>
        <dbReference type="Google" id="ProtNLM"/>
    </source>
</evidence>
<protein>
    <recommendedName>
        <fullName evidence="3">Sulfotransferase domain-containing protein</fullName>
    </recommendedName>
</protein>
<comment type="caution">
    <text evidence="1">The sequence shown here is derived from an EMBL/GenBank/DDBJ whole genome shotgun (WGS) entry which is preliminary data.</text>
</comment>
<dbReference type="Proteomes" id="UP001501138">
    <property type="component" value="Unassembled WGS sequence"/>
</dbReference>
<evidence type="ECO:0000313" key="2">
    <source>
        <dbReference type="Proteomes" id="UP001501138"/>
    </source>
</evidence>
<gene>
    <name evidence="1" type="ORF">GCM10009809_28290</name>
</gene>
<proteinExistence type="predicted"/>
<keyword evidence="2" id="KW-1185">Reference proteome</keyword>
<reference evidence="2" key="1">
    <citation type="journal article" date="2019" name="Int. J. Syst. Evol. Microbiol.">
        <title>The Global Catalogue of Microorganisms (GCM) 10K type strain sequencing project: providing services to taxonomists for standard genome sequencing and annotation.</title>
        <authorList>
            <consortium name="The Broad Institute Genomics Platform"/>
            <consortium name="The Broad Institute Genome Sequencing Center for Infectious Disease"/>
            <person name="Wu L."/>
            <person name="Ma J."/>
        </authorList>
    </citation>
    <scope>NUCLEOTIDE SEQUENCE [LARGE SCALE GENOMIC DNA]</scope>
    <source>
        <strain evidence="2">JCM 15589</strain>
    </source>
</reference>
<dbReference type="RefSeq" id="WP_344249091.1">
    <property type="nucleotide sequence ID" value="NZ_BAAAPM010000005.1"/>
</dbReference>